<dbReference type="PANTHER" id="PTHR17490:SF16">
    <property type="entry name" value="THREONYLCARBAMOYL-AMP SYNTHASE"/>
    <property type="match status" value="1"/>
</dbReference>
<dbReference type="PROSITE" id="PS51163">
    <property type="entry name" value="YRDC"/>
    <property type="match status" value="1"/>
</dbReference>
<evidence type="ECO:0000256" key="4">
    <source>
        <dbReference type="ARBA" id="ARBA00022490"/>
    </source>
</evidence>
<keyword evidence="8" id="KW-0547">Nucleotide-binding</keyword>
<evidence type="ECO:0000313" key="14">
    <source>
        <dbReference type="Proteomes" id="UP000176648"/>
    </source>
</evidence>
<dbReference type="InterPro" id="IPR006070">
    <property type="entry name" value="Sua5-like_dom"/>
</dbReference>
<evidence type="ECO:0000256" key="2">
    <source>
        <dbReference type="ARBA" id="ARBA00007663"/>
    </source>
</evidence>
<comment type="catalytic activity">
    <reaction evidence="11">
        <text>L-threonine + hydrogencarbonate + ATP = L-threonylcarbamoyladenylate + diphosphate + H2O</text>
        <dbReference type="Rhea" id="RHEA:36407"/>
        <dbReference type="ChEBI" id="CHEBI:15377"/>
        <dbReference type="ChEBI" id="CHEBI:17544"/>
        <dbReference type="ChEBI" id="CHEBI:30616"/>
        <dbReference type="ChEBI" id="CHEBI:33019"/>
        <dbReference type="ChEBI" id="CHEBI:57926"/>
        <dbReference type="ChEBI" id="CHEBI:73682"/>
        <dbReference type="EC" id="2.7.7.87"/>
    </reaction>
</comment>
<dbReference type="Proteomes" id="UP000176648">
    <property type="component" value="Unassembled WGS sequence"/>
</dbReference>
<evidence type="ECO:0000256" key="10">
    <source>
        <dbReference type="ARBA" id="ARBA00029774"/>
    </source>
</evidence>
<evidence type="ECO:0000256" key="7">
    <source>
        <dbReference type="ARBA" id="ARBA00022695"/>
    </source>
</evidence>
<dbReference type="GO" id="GO:0008033">
    <property type="term" value="P:tRNA processing"/>
    <property type="evidence" value="ECO:0007669"/>
    <property type="project" value="UniProtKB-KW"/>
</dbReference>
<dbReference type="Pfam" id="PF01300">
    <property type="entry name" value="Sua5_yciO_yrdC"/>
    <property type="match status" value="1"/>
</dbReference>
<dbReference type="GO" id="GO:0061710">
    <property type="term" value="F:L-threonylcarbamoyladenylate synthase"/>
    <property type="evidence" value="ECO:0007669"/>
    <property type="project" value="UniProtKB-EC"/>
</dbReference>
<evidence type="ECO:0000256" key="5">
    <source>
        <dbReference type="ARBA" id="ARBA00022679"/>
    </source>
</evidence>
<comment type="caution">
    <text evidence="13">The sequence shown here is derived from an EMBL/GenBank/DDBJ whole genome shotgun (WGS) entry which is preliminary data.</text>
</comment>
<dbReference type="GO" id="GO:0003725">
    <property type="term" value="F:double-stranded RNA binding"/>
    <property type="evidence" value="ECO:0007669"/>
    <property type="project" value="InterPro"/>
</dbReference>
<feature type="domain" description="YrdC-like" evidence="12">
    <location>
        <begin position="1"/>
        <end position="180"/>
    </location>
</feature>
<comment type="similarity">
    <text evidence="2">Belongs to the SUA5 family.</text>
</comment>
<dbReference type="GO" id="GO:0000049">
    <property type="term" value="F:tRNA binding"/>
    <property type="evidence" value="ECO:0007669"/>
    <property type="project" value="TreeGrafter"/>
</dbReference>
<gene>
    <name evidence="13" type="ORF">A2122_00790</name>
</gene>
<dbReference type="PANTHER" id="PTHR17490">
    <property type="entry name" value="SUA5"/>
    <property type="match status" value="1"/>
</dbReference>
<evidence type="ECO:0000256" key="8">
    <source>
        <dbReference type="ARBA" id="ARBA00022741"/>
    </source>
</evidence>
<protein>
    <recommendedName>
        <fullName evidence="10">L-threonylcarbamoyladenylate synthase</fullName>
        <ecNumber evidence="3">2.7.7.87</ecNumber>
    </recommendedName>
    <alternativeName>
        <fullName evidence="10">L-threonylcarbamoyladenylate synthase</fullName>
    </alternativeName>
</protein>
<keyword evidence="7" id="KW-0548">Nucleotidyltransferase</keyword>
<accession>A0A1G2C5V1</accession>
<name>A0A1G2C5V1_9BACT</name>
<evidence type="ECO:0000256" key="6">
    <source>
        <dbReference type="ARBA" id="ARBA00022694"/>
    </source>
</evidence>
<keyword evidence="5" id="KW-0808">Transferase</keyword>
<dbReference type="AlphaFoldDB" id="A0A1G2C5V1"/>
<keyword evidence="9" id="KW-0067">ATP-binding</keyword>
<evidence type="ECO:0000256" key="11">
    <source>
        <dbReference type="ARBA" id="ARBA00048366"/>
    </source>
</evidence>
<dbReference type="SUPFAM" id="SSF55821">
    <property type="entry name" value="YrdC/RibB"/>
    <property type="match status" value="1"/>
</dbReference>
<evidence type="ECO:0000256" key="9">
    <source>
        <dbReference type="ARBA" id="ARBA00022840"/>
    </source>
</evidence>
<dbReference type="GO" id="GO:0006450">
    <property type="term" value="P:regulation of translational fidelity"/>
    <property type="evidence" value="ECO:0007669"/>
    <property type="project" value="TreeGrafter"/>
</dbReference>
<dbReference type="EMBL" id="MHKU01000022">
    <property type="protein sequence ID" value="OGY96768.1"/>
    <property type="molecule type" value="Genomic_DNA"/>
</dbReference>
<comment type="subcellular location">
    <subcellularLocation>
        <location evidence="1">Cytoplasm</location>
    </subcellularLocation>
</comment>
<evidence type="ECO:0000313" key="13">
    <source>
        <dbReference type="EMBL" id="OGY96768.1"/>
    </source>
</evidence>
<sequence>MEKTAVRILRHSGVGILPTDTIYGIVGSALSRKAVQRIYRLRRRNAKKPMIILVHGISDLEQFGVLLDKKIERKLREFWPGRTSIIFPCHAKKFSYLHRGTKTLAFRVPKPKKLRELLRVSGPLVAPSANREGMPPAKSIREARRYFGNKVDFYVDGGRIDRKPSSVLDFRGGKMKIIRK</sequence>
<keyword evidence="6" id="KW-0819">tRNA processing</keyword>
<evidence type="ECO:0000256" key="3">
    <source>
        <dbReference type="ARBA" id="ARBA00012584"/>
    </source>
</evidence>
<proteinExistence type="inferred from homology"/>
<dbReference type="GO" id="GO:0005524">
    <property type="term" value="F:ATP binding"/>
    <property type="evidence" value="ECO:0007669"/>
    <property type="project" value="UniProtKB-KW"/>
</dbReference>
<dbReference type="EC" id="2.7.7.87" evidence="3"/>
<dbReference type="NCBIfam" id="TIGR00057">
    <property type="entry name" value="L-threonylcarbamoyladenylate synthase"/>
    <property type="match status" value="1"/>
</dbReference>
<dbReference type="STRING" id="1798644.A2122_00790"/>
<evidence type="ECO:0000259" key="12">
    <source>
        <dbReference type="PROSITE" id="PS51163"/>
    </source>
</evidence>
<dbReference type="Gene3D" id="3.90.870.10">
    <property type="entry name" value="DHBP synthase"/>
    <property type="match status" value="1"/>
</dbReference>
<keyword evidence="4" id="KW-0963">Cytoplasm</keyword>
<organism evidence="13 14">
    <name type="scientific">Candidatus Liptonbacteria bacterium GWB1_49_6</name>
    <dbReference type="NCBI Taxonomy" id="1798644"/>
    <lineage>
        <taxon>Bacteria</taxon>
        <taxon>Candidatus Liptoniibacteriota</taxon>
    </lineage>
</organism>
<reference evidence="13 14" key="1">
    <citation type="journal article" date="2016" name="Nat. Commun.">
        <title>Thousands of microbial genomes shed light on interconnected biogeochemical processes in an aquifer system.</title>
        <authorList>
            <person name="Anantharaman K."/>
            <person name="Brown C.T."/>
            <person name="Hug L.A."/>
            <person name="Sharon I."/>
            <person name="Castelle C.J."/>
            <person name="Probst A.J."/>
            <person name="Thomas B.C."/>
            <person name="Singh A."/>
            <person name="Wilkins M.J."/>
            <person name="Karaoz U."/>
            <person name="Brodie E.L."/>
            <person name="Williams K.H."/>
            <person name="Hubbard S.S."/>
            <person name="Banfield J.F."/>
        </authorList>
    </citation>
    <scope>NUCLEOTIDE SEQUENCE [LARGE SCALE GENOMIC DNA]</scope>
</reference>
<dbReference type="InterPro" id="IPR050156">
    <property type="entry name" value="TC-AMP_synthase_SUA5"/>
</dbReference>
<dbReference type="GO" id="GO:0005737">
    <property type="term" value="C:cytoplasm"/>
    <property type="evidence" value="ECO:0007669"/>
    <property type="project" value="UniProtKB-SubCell"/>
</dbReference>
<evidence type="ECO:0000256" key="1">
    <source>
        <dbReference type="ARBA" id="ARBA00004496"/>
    </source>
</evidence>
<dbReference type="InterPro" id="IPR017945">
    <property type="entry name" value="DHBP_synth_RibB-like_a/b_dom"/>
</dbReference>